<feature type="compositionally biased region" description="Low complexity" evidence="2">
    <location>
        <begin position="202"/>
        <end position="216"/>
    </location>
</feature>
<dbReference type="InterPro" id="IPR029681">
    <property type="entry name" value="CCDC157"/>
</dbReference>
<evidence type="ECO:0008006" key="5">
    <source>
        <dbReference type="Google" id="ProtNLM"/>
    </source>
</evidence>
<dbReference type="PANTHER" id="PTHR43696:SF9">
    <property type="entry name" value="COILED-COIL DOMAIN-CONTAINING PROTEIN 157"/>
    <property type="match status" value="1"/>
</dbReference>
<feature type="compositionally biased region" description="Basic and acidic residues" evidence="2">
    <location>
        <begin position="460"/>
        <end position="483"/>
    </location>
</feature>
<dbReference type="CTD" id="550631"/>
<dbReference type="RefSeq" id="XP_038053836.1">
    <property type="nucleotide sequence ID" value="XM_038197908.1"/>
</dbReference>
<dbReference type="PANTHER" id="PTHR43696">
    <property type="entry name" value="COILED-COIL DOMAIN-CONTAINING PROTEIN 157"/>
    <property type="match status" value="1"/>
</dbReference>
<dbReference type="GeneID" id="119726274"/>
<feature type="region of interest" description="Disordered" evidence="2">
    <location>
        <begin position="785"/>
        <end position="816"/>
    </location>
</feature>
<feature type="compositionally biased region" description="Polar residues" evidence="2">
    <location>
        <begin position="174"/>
        <end position="195"/>
    </location>
</feature>
<evidence type="ECO:0000256" key="2">
    <source>
        <dbReference type="SAM" id="MobiDB-lite"/>
    </source>
</evidence>
<organism evidence="3 4">
    <name type="scientific">Patiria miniata</name>
    <name type="common">Bat star</name>
    <name type="synonym">Asterina miniata</name>
    <dbReference type="NCBI Taxonomy" id="46514"/>
    <lineage>
        <taxon>Eukaryota</taxon>
        <taxon>Metazoa</taxon>
        <taxon>Echinodermata</taxon>
        <taxon>Eleutherozoa</taxon>
        <taxon>Asterozoa</taxon>
        <taxon>Asteroidea</taxon>
        <taxon>Valvatacea</taxon>
        <taxon>Valvatida</taxon>
        <taxon>Asterinidae</taxon>
        <taxon>Patiria</taxon>
    </lineage>
</organism>
<dbReference type="OMA" id="QDQLWSP"/>
<dbReference type="AlphaFoldDB" id="A0A913ZRX8"/>
<sequence length="863" mass="96042">MAHMLGGEYCIESLQSDVRDLQSAVVDVTSRAGPVRYPSWKFPDKISSDLDIPSLLEEHSFSDDMEDNQIAHIILFELVIDRMMLLLQGFTRFVEMLLSGSQGRPPTAGHVVGSQMSIGLVVKKFWNKMVQLNNLCQQLQTENTAKGKTVNKLEAINTELQLQTLETTKKLNLNSTGDSLNPSAKTANSPLSKSLSPGYGGLLPPNSSQVQSSVSLNSNDSHNAIARDTRTIASQTLETAFVPCEACACIQLSLKQVADLITEICDSQGLTSAIAKHRLQEIDATMTAADVTRWSTQQAKDLSQIKQCLQDLLNQIDPLTSDLTASKSECSELKKGISDKSLELKKEKDAREAQRRQHQAKLKEVERQHAESILVVHQRLEDIKKGKKQDEEELSALKRELQKQCEARQVLEDINNRLTLEAEGNTSNRATVLRLESQLEELSRQLQITSEELQGTSKQLGKEQARNRSIDKHGQSMQNKHDALSRRVDELDQECNDLRDSLADAEEAQEQLMEQLKDMQREVKELKEELQKEKTLVSSVREEKQFLESSIVDLQTMIVTLEGQLNDAHGRERMLVQYPDMNPGIVPQGPAPTGDGDNPSDMKQQVQSNNIRIQILEEQNNLLRKNISKLLAEQDSQQQGAQVSGPAIPLWQSSGALSRNHDDNSRNKMPAAQPKQDHHQHLYAYKSPSFNPEGQTVTNLSPENQPIRKAVSAEYHSRRRSPRGEVPASYGVQKTTTTPKPPQKDGKTKQGGKRTSSSGSVNVAKLASAGGGNTSLHAYMKLKQSGAITPGEKNTGRAAENKAPTNSRPPLKSRQGWVHSEYNKGSHRSKEHYSPLDTFVCPSCDKMYTSEQDLEIHQSYCYG</sequence>
<feature type="region of interest" description="Disordered" evidence="2">
    <location>
        <begin position="173"/>
        <end position="216"/>
    </location>
</feature>
<reference evidence="3" key="1">
    <citation type="submission" date="2022-11" db="UniProtKB">
        <authorList>
            <consortium name="EnsemblMetazoa"/>
        </authorList>
    </citation>
    <scope>IDENTIFICATION</scope>
</reference>
<feature type="region of interest" description="Disordered" evidence="2">
    <location>
        <begin position="637"/>
        <end position="773"/>
    </location>
</feature>
<feature type="coiled-coil region" evidence="1">
    <location>
        <begin position="606"/>
        <end position="633"/>
    </location>
</feature>
<accession>A0A913ZRX8</accession>
<dbReference type="EnsemblMetazoa" id="XM_038197908.1">
    <property type="protein sequence ID" value="XP_038053836.1"/>
    <property type="gene ID" value="LOC119726274"/>
</dbReference>
<evidence type="ECO:0000313" key="3">
    <source>
        <dbReference type="EnsemblMetazoa" id="XP_038053836.1"/>
    </source>
</evidence>
<protein>
    <recommendedName>
        <fullName evidence="5">Coiled-coil domain-containing protein 157</fullName>
    </recommendedName>
</protein>
<feature type="region of interest" description="Disordered" evidence="2">
    <location>
        <begin position="453"/>
        <end position="483"/>
    </location>
</feature>
<proteinExistence type="predicted"/>
<evidence type="ECO:0000256" key="1">
    <source>
        <dbReference type="SAM" id="Coils"/>
    </source>
</evidence>
<name>A0A913ZRX8_PATMI</name>
<keyword evidence="4" id="KW-1185">Reference proteome</keyword>
<dbReference type="Proteomes" id="UP000887568">
    <property type="component" value="Unplaced"/>
</dbReference>
<dbReference type="Gene3D" id="1.20.5.170">
    <property type="match status" value="1"/>
</dbReference>
<keyword evidence="1" id="KW-0175">Coiled coil</keyword>
<dbReference type="OrthoDB" id="10051906at2759"/>
<evidence type="ECO:0000313" key="4">
    <source>
        <dbReference type="Proteomes" id="UP000887568"/>
    </source>
</evidence>
<feature type="compositionally biased region" description="Polar residues" evidence="2">
    <location>
        <begin position="688"/>
        <end position="704"/>
    </location>
</feature>
<dbReference type="SUPFAM" id="SSF90257">
    <property type="entry name" value="Myosin rod fragments"/>
    <property type="match status" value="1"/>
</dbReference>